<gene>
    <name evidence="3" type="ORF">GA0070616_5052</name>
</gene>
<dbReference type="InterPro" id="IPR008928">
    <property type="entry name" value="6-hairpin_glycosidase_sf"/>
</dbReference>
<dbReference type="InterPro" id="IPR012341">
    <property type="entry name" value="6hp_glycosidase-like_sf"/>
</dbReference>
<dbReference type="GO" id="GO:0004553">
    <property type="term" value="F:hydrolase activity, hydrolyzing O-glycosyl compounds"/>
    <property type="evidence" value="ECO:0007669"/>
    <property type="project" value="UniProtKB-ARBA"/>
</dbReference>
<dbReference type="RefSeq" id="WP_091088109.1">
    <property type="nucleotide sequence ID" value="NZ_FMHT01000003.1"/>
</dbReference>
<evidence type="ECO:0000259" key="2">
    <source>
        <dbReference type="Pfam" id="PF19291"/>
    </source>
</evidence>
<evidence type="ECO:0000313" key="3">
    <source>
        <dbReference type="EMBL" id="SCL34765.1"/>
    </source>
</evidence>
<dbReference type="Proteomes" id="UP000199699">
    <property type="component" value="Unassembled WGS sequence"/>
</dbReference>
<organism evidence="3 4">
    <name type="scientific">Micromonospora nigra</name>
    <dbReference type="NCBI Taxonomy" id="145857"/>
    <lineage>
        <taxon>Bacteria</taxon>
        <taxon>Bacillati</taxon>
        <taxon>Actinomycetota</taxon>
        <taxon>Actinomycetes</taxon>
        <taxon>Micromonosporales</taxon>
        <taxon>Micromonosporaceae</taxon>
        <taxon>Micromonospora</taxon>
    </lineage>
</organism>
<evidence type="ECO:0000259" key="1">
    <source>
        <dbReference type="Pfam" id="PF00723"/>
    </source>
</evidence>
<feature type="domain" description="Trehalase-like N-terminal" evidence="2">
    <location>
        <begin position="3"/>
        <end position="144"/>
    </location>
</feature>
<accession>A0A1C6T099</accession>
<feature type="domain" description="GH15-like" evidence="1">
    <location>
        <begin position="233"/>
        <end position="598"/>
    </location>
</feature>
<dbReference type="EMBL" id="FMHT01000003">
    <property type="protein sequence ID" value="SCL34765.1"/>
    <property type="molecule type" value="Genomic_DNA"/>
</dbReference>
<protein>
    <submittedName>
        <fullName evidence="3">Glucoamylase (Glucan-1,4-alpha-glucosidase), GH15 family</fullName>
    </submittedName>
</protein>
<evidence type="ECO:0000313" key="4">
    <source>
        <dbReference type="Proteomes" id="UP000199699"/>
    </source>
</evidence>
<reference evidence="3 4" key="1">
    <citation type="submission" date="2016-06" db="EMBL/GenBank/DDBJ databases">
        <authorList>
            <person name="Kjaerup R.B."/>
            <person name="Dalgaard T.S."/>
            <person name="Juul-Madsen H.R."/>
        </authorList>
    </citation>
    <scope>NUCLEOTIDE SEQUENCE [LARGE SCALE GENOMIC DNA]</scope>
    <source>
        <strain evidence="3 4">DSM 43818</strain>
    </source>
</reference>
<dbReference type="GO" id="GO:0005975">
    <property type="term" value="P:carbohydrate metabolic process"/>
    <property type="evidence" value="ECO:0007669"/>
    <property type="project" value="InterPro"/>
</dbReference>
<dbReference type="InterPro" id="IPR045582">
    <property type="entry name" value="Trehalase-like_N"/>
</dbReference>
<dbReference type="AlphaFoldDB" id="A0A1C6T099"/>
<proteinExistence type="predicted"/>
<dbReference type="InterPro" id="IPR011613">
    <property type="entry name" value="GH15-like"/>
</dbReference>
<dbReference type="Pfam" id="PF19291">
    <property type="entry name" value="TREH_N"/>
    <property type="match status" value="1"/>
</dbReference>
<sequence>MESYPPVEAHGFIGDLQTAALISKDGVLDWFCAPRFDSPSIFAALLDRRGGGHFRIAPDGTEYVSKQLYLPGTPILITRFLSVDGVGELIDFMPLAGTEPTGRHRVIRMLKVVRGTMRFRVECRPRFNYGRDEHVLERRPEGHLFRAPGMTMSLSPVQPGDRQVREEKLDLDGNAVHALITLSVGDTGGLVLETEPEGEPRVFRPAEIELEFDRTREFWRQWLDRSRYTGRWREMVERSAITLKLMTYAPTGALIAAPTAGLPELIGGERNWDYRYTWLRDASFSVHALLYLGYTEEAAHYLEWVGDRIREATEGHVPLQLLYRVDGSPHVGEEILPHFEGYRGSYPVRIGNHAASQLQLDVYGEALEALFLADAAGLGVSRDVWRDIARLMNWLCRNWDTPDDGIWETRGGRRRFTYSRLMSWVALDRALRVAAHEGKPADLLRWTTARDAIYEQVMDRGYNRHRHAFVQHYDTEVLDASLLSMPSFGFIAASDPMWQSTMRAIQDELVSDSLVYRYDPAASPDGLPGAEGTFTMCSFWYVEALAQVGRVDEARLVFEKLFTYSTSLGLFSEEIAPTGEQIGNFPQAFSHLSLISTAIRLDGLLNNPRSAAPPPGRR</sequence>
<dbReference type="Pfam" id="PF00723">
    <property type="entry name" value="Glyco_hydro_15"/>
    <property type="match status" value="1"/>
</dbReference>
<dbReference type="OrthoDB" id="3902805at2"/>
<dbReference type="PANTHER" id="PTHR31616:SF0">
    <property type="entry name" value="GLUCAN 1,4-ALPHA-GLUCOSIDASE"/>
    <property type="match status" value="1"/>
</dbReference>
<dbReference type="STRING" id="145857.GA0070616_5052"/>
<keyword evidence="4" id="KW-1185">Reference proteome</keyword>
<dbReference type="Gene3D" id="1.50.10.10">
    <property type="match status" value="1"/>
</dbReference>
<name>A0A1C6T099_9ACTN</name>
<dbReference type="SUPFAM" id="SSF48208">
    <property type="entry name" value="Six-hairpin glycosidases"/>
    <property type="match status" value="1"/>
</dbReference>
<dbReference type="PANTHER" id="PTHR31616">
    <property type="entry name" value="TREHALASE"/>
    <property type="match status" value="1"/>
</dbReference>